<evidence type="ECO:0000256" key="14">
    <source>
        <dbReference type="ARBA" id="ARBA00022801"/>
    </source>
</evidence>
<evidence type="ECO:0000256" key="5">
    <source>
        <dbReference type="ARBA" id="ARBA00012448"/>
    </source>
</evidence>
<evidence type="ECO:0000256" key="26">
    <source>
        <dbReference type="SAM" id="MobiDB-lite"/>
    </source>
</evidence>
<accession>A0ABM8AZM5</accession>
<keyword evidence="31" id="KW-1185">Reference proteome</keyword>
<evidence type="ECO:0000256" key="25">
    <source>
        <dbReference type="ARBA" id="ARBA00049902"/>
    </source>
</evidence>
<comment type="catalytic activity">
    <reaction evidence="23">
        <text>Preferential cleavage: (Ac)2-L-Lys-D-Ala-|-D-Ala. Also transpeptidation of peptidyl-alanyl moieties that are N-acyl substituents of D-alanine.</text>
        <dbReference type="EC" id="3.4.16.4"/>
    </reaction>
</comment>
<evidence type="ECO:0000256" key="6">
    <source>
        <dbReference type="ARBA" id="ARBA00018638"/>
    </source>
</evidence>
<dbReference type="Pfam" id="PF00912">
    <property type="entry name" value="Transgly"/>
    <property type="match status" value="1"/>
</dbReference>
<keyword evidence="8" id="KW-0997">Cell inner membrane</keyword>
<keyword evidence="18" id="KW-1133">Transmembrane helix</keyword>
<keyword evidence="11" id="KW-0328">Glycosyltransferase</keyword>
<evidence type="ECO:0000256" key="22">
    <source>
        <dbReference type="ARBA" id="ARBA00023316"/>
    </source>
</evidence>
<dbReference type="EC" id="3.4.16.4" evidence="5"/>
<evidence type="ECO:0000256" key="16">
    <source>
        <dbReference type="ARBA" id="ARBA00022968"/>
    </source>
</evidence>
<evidence type="ECO:0000256" key="11">
    <source>
        <dbReference type="ARBA" id="ARBA00022676"/>
    </source>
</evidence>
<comment type="similarity">
    <text evidence="4">In the N-terminal section; belongs to the glycosyltransferase 51 family.</text>
</comment>
<evidence type="ECO:0000259" key="28">
    <source>
        <dbReference type="Pfam" id="PF00912"/>
    </source>
</evidence>
<protein>
    <recommendedName>
        <fullName evidence="6">Penicillin-binding protein 1A</fullName>
        <ecNumber evidence="24">2.4.99.28</ecNumber>
        <ecNumber evidence="5">3.4.16.4</ecNumber>
    </recommendedName>
</protein>
<dbReference type="InterPro" id="IPR031376">
    <property type="entry name" value="PCB_OB"/>
</dbReference>
<name>A0ABM8AZM5_9BACT</name>
<dbReference type="InterPro" id="IPR001460">
    <property type="entry name" value="PCN-bd_Tpept"/>
</dbReference>
<keyword evidence="19" id="KW-0472">Membrane</keyword>
<dbReference type="Pfam" id="PF17092">
    <property type="entry name" value="PCB_OB"/>
    <property type="match status" value="1"/>
</dbReference>
<keyword evidence="16" id="KW-0735">Signal-anchor</keyword>
<dbReference type="SUPFAM" id="SSF53955">
    <property type="entry name" value="Lysozyme-like"/>
    <property type="match status" value="1"/>
</dbReference>
<evidence type="ECO:0000256" key="13">
    <source>
        <dbReference type="ARBA" id="ARBA00022692"/>
    </source>
</evidence>
<evidence type="ECO:0000313" key="30">
    <source>
        <dbReference type="EMBL" id="BDQ36741.1"/>
    </source>
</evidence>
<keyword evidence="21" id="KW-0511">Multifunctional enzyme</keyword>
<dbReference type="NCBIfam" id="TIGR02074">
    <property type="entry name" value="PBP_1a_fam"/>
    <property type="match status" value="1"/>
</dbReference>
<dbReference type="SUPFAM" id="SSF56601">
    <property type="entry name" value="beta-lactamase/transpeptidase-like"/>
    <property type="match status" value="1"/>
</dbReference>
<evidence type="ECO:0000256" key="24">
    <source>
        <dbReference type="ARBA" id="ARBA00044770"/>
    </source>
</evidence>
<dbReference type="InterPro" id="IPR001264">
    <property type="entry name" value="Glyco_trans_51"/>
</dbReference>
<reference evidence="30 31" key="1">
    <citation type="submission" date="2022-08" db="EMBL/GenBank/DDBJ databases">
        <title>Genome Sequence of the sulphate-reducing bacterium, Pseudodesulfovibrio sp. SYK.</title>
        <authorList>
            <person name="Kondo R."/>
            <person name="Kataoka T."/>
        </authorList>
    </citation>
    <scope>NUCLEOTIDE SEQUENCE [LARGE SCALE GENOMIC DNA]</scope>
    <source>
        <strain evidence="30 31">SYK</strain>
    </source>
</reference>
<evidence type="ECO:0000256" key="7">
    <source>
        <dbReference type="ARBA" id="ARBA00022475"/>
    </source>
</evidence>
<evidence type="ECO:0000256" key="8">
    <source>
        <dbReference type="ARBA" id="ARBA00022519"/>
    </source>
</evidence>
<evidence type="ECO:0000256" key="2">
    <source>
        <dbReference type="ARBA" id="ARBA00004752"/>
    </source>
</evidence>
<keyword evidence="15" id="KW-0133">Cell shape</keyword>
<dbReference type="PANTHER" id="PTHR32282:SF27">
    <property type="entry name" value="PENICILLIN-BINDING PROTEIN 1A"/>
    <property type="match status" value="1"/>
</dbReference>
<keyword evidence="7" id="KW-1003">Cell membrane</keyword>
<feature type="domain" description="Penicillin-binding protein transpeptidase" evidence="27">
    <location>
        <begin position="436"/>
        <end position="673"/>
    </location>
</feature>
<evidence type="ECO:0000313" key="31">
    <source>
        <dbReference type="Proteomes" id="UP001317742"/>
    </source>
</evidence>
<evidence type="ECO:0000256" key="3">
    <source>
        <dbReference type="ARBA" id="ARBA00007090"/>
    </source>
</evidence>
<evidence type="ECO:0000256" key="9">
    <source>
        <dbReference type="ARBA" id="ARBA00022645"/>
    </source>
</evidence>
<evidence type="ECO:0000256" key="15">
    <source>
        <dbReference type="ARBA" id="ARBA00022960"/>
    </source>
</evidence>
<dbReference type="InterPro" id="IPR012338">
    <property type="entry name" value="Beta-lactam/transpept-like"/>
</dbReference>
<dbReference type="PANTHER" id="PTHR32282">
    <property type="entry name" value="BINDING PROTEIN TRANSPEPTIDASE, PUTATIVE-RELATED"/>
    <property type="match status" value="1"/>
</dbReference>
<keyword evidence="22" id="KW-0961">Cell wall biogenesis/degradation</keyword>
<evidence type="ECO:0000256" key="10">
    <source>
        <dbReference type="ARBA" id="ARBA00022670"/>
    </source>
</evidence>
<evidence type="ECO:0000256" key="12">
    <source>
        <dbReference type="ARBA" id="ARBA00022679"/>
    </source>
</evidence>
<dbReference type="Gene3D" id="1.10.3810.10">
    <property type="entry name" value="Biosynthetic peptidoglycan transglycosylase-like"/>
    <property type="match status" value="1"/>
</dbReference>
<evidence type="ECO:0000259" key="29">
    <source>
        <dbReference type="Pfam" id="PF17092"/>
    </source>
</evidence>
<dbReference type="RefSeq" id="WP_281762625.1">
    <property type="nucleotide sequence ID" value="NZ_AP026709.1"/>
</dbReference>
<dbReference type="Gene3D" id="2.40.50.140">
    <property type="entry name" value="Nucleic acid-binding proteins"/>
    <property type="match status" value="1"/>
</dbReference>
<organism evidence="30 31">
    <name type="scientific">Pseudodesulfovibrio nedwellii</name>
    <dbReference type="NCBI Taxonomy" id="2973072"/>
    <lineage>
        <taxon>Bacteria</taxon>
        <taxon>Pseudomonadati</taxon>
        <taxon>Thermodesulfobacteriota</taxon>
        <taxon>Desulfovibrionia</taxon>
        <taxon>Desulfovibrionales</taxon>
        <taxon>Desulfovibrionaceae</taxon>
    </lineage>
</organism>
<keyword evidence="10" id="KW-0645">Protease</keyword>
<dbReference type="Proteomes" id="UP001317742">
    <property type="component" value="Chromosome"/>
</dbReference>
<gene>
    <name evidence="30" type="ORF">SYK_11010</name>
</gene>
<dbReference type="InterPro" id="IPR023346">
    <property type="entry name" value="Lysozyme-like_dom_sf"/>
</dbReference>
<dbReference type="EMBL" id="AP026709">
    <property type="protein sequence ID" value="BDQ36741.1"/>
    <property type="molecule type" value="Genomic_DNA"/>
</dbReference>
<dbReference type="EC" id="2.4.99.28" evidence="24"/>
<feature type="domain" description="Penicillin-binding protein OB-like" evidence="29">
    <location>
        <begin position="317"/>
        <end position="426"/>
    </location>
</feature>
<keyword evidence="17" id="KW-0573">Peptidoglycan synthesis</keyword>
<feature type="region of interest" description="Disordered" evidence="26">
    <location>
        <begin position="754"/>
        <end position="783"/>
    </location>
</feature>
<dbReference type="Pfam" id="PF00905">
    <property type="entry name" value="Transpeptidase"/>
    <property type="match status" value="1"/>
</dbReference>
<comment type="catalytic activity">
    <reaction evidence="25">
        <text>[GlcNAc-(1-&gt;4)-Mur2Ac(oyl-L-Ala-gamma-D-Glu-L-Lys-D-Ala-D-Ala)](n)-di-trans,octa-cis-undecaprenyl diphosphate + beta-D-GlcNAc-(1-&gt;4)-Mur2Ac(oyl-L-Ala-gamma-D-Glu-L-Lys-D-Ala-D-Ala)-di-trans,octa-cis-undecaprenyl diphosphate = [GlcNAc-(1-&gt;4)-Mur2Ac(oyl-L-Ala-gamma-D-Glu-L-Lys-D-Ala-D-Ala)](n+1)-di-trans,octa-cis-undecaprenyl diphosphate + di-trans,octa-cis-undecaprenyl diphosphate + H(+)</text>
        <dbReference type="Rhea" id="RHEA:23708"/>
        <dbReference type="Rhea" id="RHEA-COMP:9602"/>
        <dbReference type="Rhea" id="RHEA-COMP:9603"/>
        <dbReference type="ChEBI" id="CHEBI:15378"/>
        <dbReference type="ChEBI" id="CHEBI:58405"/>
        <dbReference type="ChEBI" id="CHEBI:60033"/>
        <dbReference type="ChEBI" id="CHEBI:78435"/>
        <dbReference type="EC" id="2.4.99.28"/>
    </reaction>
</comment>
<dbReference type="Gene3D" id="3.40.710.10">
    <property type="entry name" value="DD-peptidase/beta-lactamase superfamily"/>
    <property type="match status" value="2"/>
</dbReference>
<dbReference type="InterPro" id="IPR036950">
    <property type="entry name" value="PBP_transglycosylase"/>
</dbReference>
<keyword evidence="9" id="KW-0121">Carboxypeptidase</keyword>
<keyword evidence="20" id="KW-0046">Antibiotic resistance</keyword>
<sequence>MKVLKVLLIIFLLCMFAGVGGAVWVYNWAANDLPGFKNITDYNPPLVTTVYAQDNEVLGYFYKEKRFLVTLDQMSPWLPKAFLASEDASFYEHDGVDLTAIARAFVANLRAGHTRQGGSTITQQIIKRLLLTSEKSYKRKLKEAILAFRLENYLTKEEILTIYLNHIFLGAHSYGVEAASRTYFAKHSNELSIAQAAMLAGLPQAPTRYNPYRNMRHARKRQEYVLGQMRHLGWITPEQYQEAMDEEIELKSMPDPSWKTGAYYLEEVRRWLISEYGEDATYNGGLTVTTPCNMKHQKAAENAVKRGLINSAKRRGWTGPIGNFTPADMPGILEEGPQDSEEIMDKTRLMKAFVTKVVAEKASVSFGVFKGEIPIKAMWWVREPNIKKSHEDVPNPKDARKVLKKGDVVWVTVAKAPKEEGGIWTLDLERKPKVEGAMVSIQPDTGEVVALVGGYAFEKSQFNRATQAKRQPGSAFKPIVYSTAIDNGFTPSTLVLDAPIVYANDEEGKLWRPQNFEGTFDGPVLLRTALVKSKNLCTIRVAQKIGIRKIIERAKAMGLKTEFPHDLSVSLGSAVVSLINLCEAYTAFPRGGSYVKPRTVLSVKSAWGEDLFTSAPEVSDAISPQTAFIMSTLMKQVVQNGTGWRARVLKRPVAGKTGTSNNEQDAWYMGFSPYLLTGVYVGFDELTPMGKWETGSRAASPIWVSYRKAVEKDYPYEDFTEPPGIVMVRVDGTTGKLASPSSTKEFFLPFKVGSEPTEMSRSGGSGSSGDGPVSDDDLFKQTF</sequence>
<comment type="subcellular location">
    <subcellularLocation>
        <location evidence="1">Cell inner membrane</location>
        <topology evidence="1">Single-pass type II membrane protein</topology>
    </subcellularLocation>
</comment>
<evidence type="ECO:0000256" key="4">
    <source>
        <dbReference type="ARBA" id="ARBA00007739"/>
    </source>
</evidence>
<comment type="pathway">
    <text evidence="2">Cell wall biogenesis; peptidoglycan biosynthesis.</text>
</comment>
<comment type="similarity">
    <text evidence="3">In the C-terminal section; belongs to the transpeptidase family.</text>
</comment>
<evidence type="ECO:0000256" key="20">
    <source>
        <dbReference type="ARBA" id="ARBA00023251"/>
    </source>
</evidence>
<keyword evidence="12" id="KW-0808">Transferase</keyword>
<proteinExistence type="inferred from homology"/>
<dbReference type="InterPro" id="IPR050396">
    <property type="entry name" value="Glycosyltr_51/Transpeptidase"/>
</dbReference>
<keyword evidence="13" id="KW-0812">Transmembrane</keyword>
<evidence type="ECO:0000256" key="17">
    <source>
        <dbReference type="ARBA" id="ARBA00022984"/>
    </source>
</evidence>
<dbReference type="InterPro" id="IPR012340">
    <property type="entry name" value="NA-bd_OB-fold"/>
</dbReference>
<evidence type="ECO:0000256" key="23">
    <source>
        <dbReference type="ARBA" id="ARBA00034000"/>
    </source>
</evidence>
<keyword evidence="14" id="KW-0378">Hydrolase</keyword>
<evidence type="ECO:0000259" key="27">
    <source>
        <dbReference type="Pfam" id="PF00905"/>
    </source>
</evidence>
<evidence type="ECO:0000256" key="1">
    <source>
        <dbReference type="ARBA" id="ARBA00004249"/>
    </source>
</evidence>
<evidence type="ECO:0000256" key="18">
    <source>
        <dbReference type="ARBA" id="ARBA00022989"/>
    </source>
</evidence>
<feature type="domain" description="Glycosyl transferase family 51" evidence="28">
    <location>
        <begin position="56"/>
        <end position="229"/>
    </location>
</feature>
<evidence type="ECO:0000256" key="21">
    <source>
        <dbReference type="ARBA" id="ARBA00023268"/>
    </source>
</evidence>
<evidence type="ECO:0000256" key="19">
    <source>
        <dbReference type="ARBA" id="ARBA00023136"/>
    </source>
</evidence>